<organism evidence="2 3">
    <name type="scientific">Geomonas terrae</name>
    <dbReference type="NCBI Taxonomy" id="2562681"/>
    <lineage>
        <taxon>Bacteria</taxon>
        <taxon>Pseudomonadati</taxon>
        <taxon>Thermodesulfobacteriota</taxon>
        <taxon>Desulfuromonadia</taxon>
        <taxon>Geobacterales</taxon>
        <taxon>Geobacteraceae</taxon>
        <taxon>Geomonas</taxon>
    </lineage>
</organism>
<evidence type="ECO:0000313" key="2">
    <source>
        <dbReference type="EMBL" id="TGU71561.1"/>
    </source>
</evidence>
<feature type="signal peptide" evidence="1">
    <location>
        <begin position="1"/>
        <end position="22"/>
    </location>
</feature>
<keyword evidence="1" id="KW-0732">Signal</keyword>
<comment type="caution">
    <text evidence="2">The sequence shown here is derived from an EMBL/GenBank/DDBJ whole genome shotgun (WGS) entry which is preliminary data.</text>
</comment>
<gene>
    <name evidence="2" type="ORF">E4633_14715</name>
</gene>
<feature type="chain" id="PRO_5021014137" description="Secreted protein" evidence="1">
    <location>
        <begin position="23"/>
        <end position="110"/>
    </location>
</feature>
<accession>A0A4S1CDT6</accession>
<dbReference type="AlphaFoldDB" id="A0A4S1CDT6"/>
<evidence type="ECO:0000256" key="1">
    <source>
        <dbReference type="SAM" id="SignalP"/>
    </source>
</evidence>
<keyword evidence="3" id="KW-1185">Reference proteome</keyword>
<sequence>MHRIARSALMTVIILSTFTANGDALTGLNQCGPGNAPPLVLRCSRNQLLLGYRNAAGACLWVCCTPNSDSGTYDCSGDPTPSDYKMDLRKVQPRPWRSIFTVPPVFEKEE</sequence>
<dbReference type="Proteomes" id="UP000306416">
    <property type="component" value="Unassembled WGS sequence"/>
</dbReference>
<evidence type="ECO:0008006" key="4">
    <source>
        <dbReference type="Google" id="ProtNLM"/>
    </source>
</evidence>
<protein>
    <recommendedName>
        <fullName evidence="4">Secreted protein</fullName>
    </recommendedName>
</protein>
<dbReference type="EMBL" id="SRSC01000003">
    <property type="protein sequence ID" value="TGU71561.1"/>
    <property type="molecule type" value="Genomic_DNA"/>
</dbReference>
<evidence type="ECO:0000313" key="3">
    <source>
        <dbReference type="Proteomes" id="UP000306416"/>
    </source>
</evidence>
<dbReference type="RefSeq" id="WP_135871262.1">
    <property type="nucleotide sequence ID" value="NZ_SRSC01000003.1"/>
</dbReference>
<name>A0A4S1CDT6_9BACT</name>
<reference evidence="2 3" key="1">
    <citation type="submission" date="2019-04" db="EMBL/GenBank/DDBJ databases">
        <title>Geobacter oryzae sp. nov., ferric-reducing bacteria isolated from paddy soil.</title>
        <authorList>
            <person name="Xu Z."/>
            <person name="Masuda Y."/>
            <person name="Itoh H."/>
            <person name="Senoo K."/>
        </authorList>
    </citation>
    <scope>NUCLEOTIDE SEQUENCE [LARGE SCALE GENOMIC DNA]</scope>
    <source>
        <strain evidence="2 3">Red111</strain>
    </source>
</reference>
<proteinExistence type="predicted"/>